<dbReference type="PANTHER" id="PTHR35008:SF4">
    <property type="entry name" value="BLL4482 PROTEIN"/>
    <property type="match status" value="1"/>
</dbReference>
<evidence type="ECO:0000313" key="9">
    <source>
        <dbReference type="Proteomes" id="UP001239462"/>
    </source>
</evidence>
<dbReference type="Gene3D" id="1.10.760.10">
    <property type="entry name" value="Cytochrome c-like domain"/>
    <property type="match status" value="2"/>
</dbReference>
<evidence type="ECO:0000256" key="6">
    <source>
        <dbReference type="SAM" id="SignalP"/>
    </source>
</evidence>
<keyword evidence="3 4" id="KW-0408">Iron</keyword>
<accession>A0ABT7PK83</accession>
<organism evidence="8 9">
    <name type="scientific">Roseiconus lacunae</name>
    <dbReference type="NCBI Taxonomy" id="2605694"/>
    <lineage>
        <taxon>Bacteria</taxon>
        <taxon>Pseudomonadati</taxon>
        <taxon>Planctomycetota</taxon>
        <taxon>Planctomycetia</taxon>
        <taxon>Pirellulales</taxon>
        <taxon>Pirellulaceae</taxon>
        <taxon>Roseiconus</taxon>
    </lineage>
</organism>
<dbReference type="RefSeq" id="WP_289164330.1">
    <property type="nucleotide sequence ID" value="NZ_JASZZN010000010.1"/>
</dbReference>
<evidence type="ECO:0000313" key="8">
    <source>
        <dbReference type="EMBL" id="MDM4016691.1"/>
    </source>
</evidence>
<feature type="signal peptide" evidence="6">
    <location>
        <begin position="1"/>
        <end position="22"/>
    </location>
</feature>
<dbReference type="EMBL" id="JASZZN010000010">
    <property type="protein sequence ID" value="MDM4016691.1"/>
    <property type="molecule type" value="Genomic_DNA"/>
</dbReference>
<protein>
    <submittedName>
        <fullName evidence="8">C-type cytochrome</fullName>
    </submittedName>
</protein>
<proteinExistence type="predicted"/>
<keyword evidence="1 4" id="KW-0349">Heme</keyword>
<evidence type="ECO:0000256" key="3">
    <source>
        <dbReference type="ARBA" id="ARBA00023004"/>
    </source>
</evidence>
<evidence type="ECO:0000256" key="2">
    <source>
        <dbReference type="ARBA" id="ARBA00022723"/>
    </source>
</evidence>
<reference evidence="8 9" key="1">
    <citation type="submission" date="2023-06" db="EMBL/GenBank/DDBJ databases">
        <title>Roseiconus lacunae JC819 isolated from Gulf of Mannar region, Tamil Nadu.</title>
        <authorList>
            <person name="Pk S."/>
            <person name="Ch S."/>
            <person name="Ch V.R."/>
        </authorList>
    </citation>
    <scope>NUCLEOTIDE SEQUENCE [LARGE SCALE GENOMIC DNA]</scope>
    <source>
        <strain evidence="8 9">JC819</strain>
    </source>
</reference>
<gene>
    <name evidence="8" type="ORF">QTN89_14695</name>
</gene>
<evidence type="ECO:0000256" key="1">
    <source>
        <dbReference type="ARBA" id="ARBA00022617"/>
    </source>
</evidence>
<dbReference type="PROSITE" id="PS51007">
    <property type="entry name" value="CYTC"/>
    <property type="match status" value="1"/>
</dbReference>
<dbReference type="PANTHER" id="PTHR35008">
    <property type="entry name" value="BLL4482 PROTEIN-RELATED"/>
    <property type="match status" value="1"/>
</dbReference>
<keyword evidence="6" id="KW-0732">Signal</keyword>
<dbReference type="InterPro" id="IPR051459">
    <property type="entry name" value="Cytochrome_c-type_DH"/>
</dbReference>
<dbReference type="Pfam" id="PF00034">
    <property type="entry name" value="Cytochrom_C"/>
    <property type="match status" value="1"/>
</dbReference>
<dbReference type="InterPro" id="IPR036909">
    <property type="entry name" value="Cyt_c-like_dom_sf"/>
</dbReference>
<feature type="chain" id="PRO_5045565492" evidence="6">
    <location>
        <begin position="23"/>
        <end position="278"/>
    </location>
</feature>
<dbReference type="Proteomes" id="UP001239462">
    <property type="component" value="Unassembled WGS sequence"/>
</dbReference>
<dbReference type="InterPro" id="IPR009056">
    <property type="entry name" value="Cyt_c-like_dom"/>
</dbReference>
<feature type="compositionally biased region" description="Basic and acidic residues" evidence="5">
    <location>
        <begin position="252"/>
        <end position="263"/>
    </location>
</feature>
<dbReference type="Pfam" id="PF21342">
    <property type="entry name" value="SoxA-TsdA_cyt-c"/>
    <property type="match status" value="1"/>
</dbReference>
<evidence type="ECO:0000259" key="7">
    <source>
        <dbReference type="PROSITE" id="PS51007"/>
    </source>
</evidence>
<comment type="caution">
    <text evidence="8">The sequence shown here is derived from an EMBL/GenBank/DDBJ whole genome shotgun (WGS) entry which is preliminary data.</text>
</comment>
<evidence type="ECO:0000256" key="5">
    <source>
        <dbReference type="SAM" id="MobiDB-lite"/>
    </source>
</evidence>
<feature type="region of interest" description="Disordered" evidence="5">
    <location>
        <begin position="252"/>
        <end position="278"/>
    </location>
</feature>
<sequence>MTLLYALTWMPILLLNQPVGFAGETRSIAGNTLPAGRLGEVIKLGESIITETSQHPLSSRYVGNDLNCTSCHLNSGRHHHAGSFLKTATAYPAWSPREQRVITLEDRILNCFMRSQNGQRPPNGSEVSVAIAAYITWLSEGDSIKLNPLKPLGPNHTPAVNLEGMKANVQRGKTLYVDRCADCHGNNGLGDLSNPPVWGPNSYNDGAGLSRVPKLASWLKVAMPLDDEDLTVQEALDIAAYINSHPRPHFDLPAHLPSDERLGEYNGVRESSSHAKER</sequence>
<dbReference type="SUPFAM" id="SSF46626">
    <property type="entry name" value="Cytochrome c"/>
    <property type="match status" value="2"/>
</dbReference>
<feature type="domain" description="Cytochrome c" evidence="7">
    <location>
        <begin position="167"/>
        <end position="246"/>
    </location>
</feature>
<keyword evidence="9" id="KW-1185">Reference proteome</keyword>
<name>A0ABT7PK83_9BACT</name>
<evidence type="ECO:0000256" key="4">
    <source>
        <dbReference type="PROSITE-ProRule" id="PRU00433"/>
    </source>
</evidence>
<keyword evidence="2 4" id="KW-0479">Metal-binding</keyword>